<proteinExistence type="predicted"/>
<organism evidence="2 3">
    <name type="scientific">Psylliodes chrysocephalus</name>
    <dbReference type="NCBI Taxonomy" id="3402493"/>
    <lineage>
        <taxon>Eukaryota</taxon>
        <taxon>Metazoa</taxon>
        <taxon>Ecdysozoa</taxon>
        <taxon>Arthropoda</taxon>
        <taxon>Hexapoda</taxon>
        <taxon>Insecta</taxon>
        <taxon>Pterygota</taxon>
        <taxon>Neoptera</taxon>
        <taxon>Endopterygota</taxon>
        <taxon>Coleoptera</taxon>
        <taxon>Polyphaga</taxon>
        <taxon>Cucujiformia</taxon>
        <taxon>Chrysomeloidea</taxon>
        <taxon>Chrysomelidae</taxon>
        <taxon>Galerucinae</taxon>
        <taxon>Alticini</taxon>
        <taxon>Psylliodes</taxon>
    </lineage>
</organism>
<name>A0A9P0CXI9_9CUCU</name>
<dbReference type="AlphaFoldDB" id="A0A9P0CXI9"/>
<feature type="region of interest" description="Disordered" evidence="1">
    <location>
        <begin position="118"/>
        <end position="172"/>
    </location>
</feature>
<dbReference type="Proteomes" id="UP001153636">
    <property type="component" value="Chromosome 3"/>
</dbReference>
<evidence type="ECO:0000256" key="1">
    <source>
        <dbReference type="SAM" id="MobiDB-lite"/>
    </source>
</evidence>
<feature type="compositionally biased region" description="Polar residues" evidence="1">
    <location>
        <begin position="118"/>
        <end position="130"/>
    </location>
</feature>
<gene>
    <name evidence="2" type="ORF">PSYICH_LOCUS8739</name>
</gene>
<dbReference type="EMBL" id="OV651815">
    <property type="protein sequence ID" value="CAH1108075.1"/>
    <property type="molecule type" value="Genomic_DNA"/>
</dbReference>
<evidence type="ECO:0000313" key="3">
    <source>
        <dbReference type="Proteomes" id="UP001153636"/>
    </source>
</evidence>
<reference evidence="2" key="1">
    <citation type="submission" date="2022-01" db="EMBL/GenBank/DDBJ databases">
        <authorList>
            <person name="King R."/>
        </authorList>
    </citation>
    <scope>NUCLEOTIDE SEQUENCE</scope>
</reference>
<dbReference type="PANTHER" id="PTHR33244">
    <property type="entry name" value="INTEGRASE CATALYTIC DOMAIN-CONTAINING PROTEIN-RELATED"/>
    <property type="match status" value="1"/>
</dbReference>
<evidence type="ECO:0000313" key="2">
    <source>
        <dbReference type="EMBL" id="CAH1108075.1"/>
    </source>
</evidence>
<dbReference type="PANTHER" id="PTHR33244:SF3">
    <property type="entry name" value="PEPTIDASE A2 DOMAIN-CONTAINING PROTEIN"/>
    <property type="match status" value="1"/>
</dbReference>
<keyword evidence="3" id="KW-1185">Reference proteome</keyword>
<accession>A0A9P0CXI9</accession>
<feature type="compositionally biased region" description="Polar residues" evidence="1">
    <location>
        <begin position="159"/>
        <end position="168"/>
    </location>
</feature>
<protein>
    <submittedName>
        <fullName evidence="2">Uncharacterized protein</fullName>
    </submittedName>
</protein>
<dbReference type="OrthoDB" id="6782258at2759"/>
<sequence length="189" mass="22112">MNRKIKTTLPILPSKLNNPVSTESKFEKLNKAKQKTANQFGKRHEVRELSSLKWRDSVWVIDIRTYGKVIEILEEPRSYIIATQSGFYRRNRWHLIPAPYYKFPSVTPALSKLTEPSYQSQLHVHNSEPSLNYDEAPQHPRNNGCDDQEVHSESDVNPHLNNSENSFSVEERPSRVVRKPYYLQDYITD</sequence>